<proteinExistence type="predicted"/>
<keyword evidence="3" id="KW-0732">Signal</keyword>
<feature type="transmembrane region" description="Helical" evidence="6">
    <location>
        <begin position="135"/>
        <end position="163"/>
    </location>
</feature>
<dbReference type="HOGENOM" id="CLU_045157_0_0_1"/>
<evidence type="ECO:0000256" key="2">
    <source>
        <dbReference type="ARBA" id="ARBA00022692"/>
    </source>
</evidence>
<gene>
    <name evidence="8" type="ORF">M378DRAFT_121066</name>
</gene>
<evidence type="ECO:0000256" key="5">
    <source>
        <dbReference type="ARBA" id="ARBA00023136"/>
    </source>
</evidence>
<dbReference type="GO" id="GO:0016020">
    <property type="term" value="C:membrane"/>
    <property type="evidence" value="ECO:0007669"/>
    <property type="project" value="UniProtKB-SubCell"/>
</dbReference>
<organism evidence="8 9">
    <name type="scientific">Amanita muscaria (strain Koide BX008)</name>
    <dbReference type="NCBI Taxonomy" id="946122"/>
    <lineage>
        <taxon>Eukaryota</taxon>
        <taxon>Fungi</taxon>
        <taxon>Dikarya</taxon>
        <taxon>Basidiomycota</taxon>
        <taxon>Agaricomycotina</taxon>
        <taxon>Agaricomycetes</taxon>
        <taxon>Agaricomycetidae</taxon>
        <taxon>Agaricales</taxon>
        <taxon>Pluteineae</taxon>
        <taxon>Amanitaceae</taxon>
        <taxon>Amanita</taxon>
    </lineage>
</organism>
<reference evidence="8 9" key="1">
    <citation type="submission" date="2014-04" db="EMBL/GenBank/DDBJ databases">
        <title>Evolutionary Origins and Diversification of the Mycorrhizal Mutualists.</title>
        <authorList>
            <consortium name="DOE Joint Genome Institute"/>
            <consortium name="Mycorrhizal Genomics Consortium"/>
            <person name="Kohler A."/>
            <person name="Kuo A."/>
            <person name="Nagy L.G."/>
            <person name="Floudas D."/>
            <person name="Copeland A."/>
            <person name="Barry K.W."/>
            <person name="Cichocki N."/>
            <person name="Veneault-Fourrey C."/>
            <person name="LaButti K."/>
            <person name="Lindquist E.A."/>
            <person name="Lipzen A."/>
            <person name="Lundell T."/>
            <person name="Morin E."/>
            <person name="Murat C."/>
            <person name="Riley R."/>
            <person name="Ohm R."/>
            <person name="Sun H."/>
            <person name="Tunlid A."/>
            <person name="Henrissat B."/>
            <person name="Grigoriev I.V."/>
            <person name="Hibbett D.S."/>
            <person name="Martin F."/>
        </authorList>
    </citation>
    <scope>NUCLEOTIDE SEQUENCE [LARGE SCALE GENOMIC DNA]</scope>
    <source>
        <strain evidence="8 9">Koide BX008</strain>
    </source>
</reference>
<feature type="transmembrane region" description="Helical" evidence="6">
    <location>
        <begin position="235"/>
        <end position="255"/>
    </location>
</feature>
<feature type="transmembrane region" description="Helical" evidence="6">
    <location>
        <begin position="183"/>
        <end position="203"/>
    </location>
</feature>
<dbReference type="InterPro" id="IPR045014">
    <property type="entry name" value="TM41A/B"/>
</dbReference>
<dbReference type="Pfam" id="PF09335">
    <property type="entry name" value="VTT_dom"/>
    <property type="match status" value="1"/>
</dbReference>
<dbReference type="OrthoDB" id="3364966at2759"/>
<evidence type="ECO:0000256" key="4">
    <source>
        <dbReference type="ARBA" id="ARBA00022989"/>
    </source>
</evidence>
<keyword evidence="9" id="KW-1185">Reference proteome</keyword>
<dbReference type="EMBL" id="KN818229">
    <property type="protein sequence ID" value="KIL68039.1"/>
    <property type="molecule type" value="Genomic_DNA"/>
</dbReference>
<sequence length="442" mass="48260">MTIRPPLSRFPASSSATSALTIPTLGRRRSTSCFHLNLPPSPTQPSPLALQQAPPSSMLPVMISRCLDWLHLQRMHARGWSTPTSSNDEPVLPLSASATKTSFGPEVHDEVLSKPQRHWWSHYASYLKLLIHKPILVVLLLFPASTALVLLALSTLPITFAWPRTIADVAQLGRELHGYSQSGSGPLLHVMAVMAISTIWKHAWSIPGSVIWNVLAGALFSTAFATLLLTLLTTIGSVCASLLAMPLAPYLTYLFPKALDMTRSSLEGDTDADMKELGTKTKSAAWVRLAVLRLVGVVPWSGINIASGLCGVSISDCLLGSFIGSLPWTAVTCQIGNILQTLAITQSPKSQTISSLLTSREILFKLAFLSIISLAPILGRERLRAITLNTATINGSSEDVSRWKFIRAWRHHLQTRLTHQSRSQKDLRVLVQEKIALQELPS</sequence>
<evidence type="ECO:0000313" key="8">
    <source>
        <dbReference type="EMBL" id="KIL68039.1"/>
    </source>
</evidence>
<keyword evidence="2 6" id="KW-0812">Transmembrane</keyword>
<keyword evidence="4 6" id="KW-1133">Transmembrane helix</keyword>
<feature type="domain" description="VTT" evidence="7">
    <location>
        <begin position="206"/>
        <end position="337"/>
    </location>
</feature>
<name>A0A0C2TLQ8_AMAMK</name>
<dbReference type="AlphaFoldDB" id="A0A0C2TLQ8"/>
<dbReference type="STRING" id="946122.A0A0C2TLQ8"/>
<evidence type="ECO:0000256" key="6">
    <source>
        <dbReference type="SAM" id="Phobius"/>
    </source>
</evidence>
<keyword evidence="5 6" id="KW-0472">Membrane</keyword>
<evidence type="ECO:0000259" key="7">
    <source>
        <dbReference type="Pfam" id="PF09335"/>
    </source>
</evidence>
<dbReference type="InParanoid" id="A0A0C2TLQ8"/>
<dbReference type="Proteomes" id="UP000054549">
    <property type="component" value="Unassembled WGS sequence"/>
</dbReference>
<evidence type="ECO:0000256" key="3">
    <source>
        <dbReference type="ARBA" id="ARBA00022729"/>
    </source>
</evidence>
<dbReference type="PANTHER" id="PTHR43220">
    <property type="match status" value="1"/>
</dbReference>
<evidence type="ECO:0000256" key="1">
    <source>
        <dbReference type="ARBA" id="ARBA00004141"/>
    </source>
</evidence>
<dbReference type="PANTHER" id="PTHR43220:SF21">
    <property type="entry name" value="TRANSMEMBRANE PROTEIN 41A"/>
    <property type="match status" value="1"/>
</dbReference>
<feature type="transmembrane region" description="Helical" evidence="6">
    <location>
        <begin position="210"/>
        <end position="229"/>
    </location>
</feature>
<evidence type="ECO:0000313" key="9">
    <source>
        <dbReference type="Proteomes" id="UP000054549"/>
    </source>
</evidence>
<protein>
    <recommendedName>
        <fullName evidence="7">VTT domain-containing protein</fullName>
    </recommendedName>
</protein>
<accession>A0A0C2TLQ8</accession>
<comment type="subcellular location">
    <subcellularLocation>
        <location evidence="1">Membrane</location>
        <topology evidence="1">Multi-pass membrane protein</topology>
    </subcellularLocation>
</comment>
<dbReference type="InterPro" id="IPR032816">
    <property type="entry name" value="VTT_dom"/>
</dbReference>